<dbReference type="EMBL" id="CP025958">
    <property type="protein sequence ID" value="AWM36284.1"/>
    <property type="molecule type" value="Genomic_DNA"/>
</dbReference>
<dbReference type="KEGG" id="gog:C1280_04145"/>
<organism evidence="1 2">
    <name type="scientific">Gemmata obscuriglobus</name>
    <dbReference type="NCBI Taxonomy" id="114"/>
    <lineage>
        <taxon>Bacteria</taxon>
        <taxon>Pseudomonadati</taxon>
        <taxon>Planctomycetota</taxon>
        <taxon>Planctomycetia</taxon>
        <taxon>Gemmatales</taxon>
        <taxon>Gemmataceae</taxon>
        <taxon>Gemmata</taxon>
    </lineage>
</organism>
<name>A0A2Z3H3T6_9BACT</name>
<evidence type="ECO:0000313" key="2">
    <source>
        <dbReference type="Proteomes" id="UP000245802"/>
    </source>
</evidence>
<sequence>MRTRRRLLALLVVLSLIAAVGTVVATSIRRPEPVAPPERPFVPLEAIAASQRGWEVVAAPQLPGPYRLSPRGGSLLGAGNGGSMTSGVRNDSGAVTEEVLLKCDPAFDQLVVFLDTAAGDRTLVVMRRAK</sequence>
<dbReference type="Proteomes" id="UP000245802">
    <property type="component" value="Chromosome"/>
</dbReference>
<proteinExistence type="predicted"/>
<gene>
    <name evidence="1" type="ORF">C1280_04145</name>
</gene>
<dbReference type="AlphaFoldDB" id="A0A2Z3H3T6"/>
<reference evidence="1 2" key="1">
    <citation type="submission" date="2018-01" db="EMBL/GenBank/DDBJ databases">
        <title>G. obscuriglobus.</title>
        <authorList>
            <person name="Franke J."/>
            <person name="Blomberg W."/>
            <person name="Selmecki A."/>
        </authorList>
    </citation>
    <scope>NUCLEOTIDE SEQUENCE [LARGE SCALE GENOMIC DNA]</scope>
    <source>
        <strain evidence="1 2">DSM 5831</strain>
    </source>
</reference>
<keyword evidence="2" id="KW-1185">Reference proteome</keyword>
<protein>
    <submittedName>
        <fullName evidence="1">Uncharacterized protein</fullName>
    </submittedName>
</protein>
<dbReference type="RefSeq" id="WP_010047576.1">
    <property type="nucleotide sequence ID" value="NZ_CP025958.1"/>
</dbReference>
<evidence type="ECO:0000313" key="1">
    <source>
        <dbReference type="EMBL" id="AWM36284.1"/>
    </source>
</evidence>
<accession>A0A2Z3H3T6</accession>